<evidence type="ECO:0000256" key="1">
    <source>
        <dbReference type="PROSITE-ProRule" id="PRU00175"/>
    </source>
</evidence>
<dbReference type="AlphaFoldDB" id="A0A7G3ZEV2"/>
<dbReference type="RefSeq" id="XP_037138713.1">
    <property type="nucleotide sequence ID" value="XM_037282818.1"/>
</dbReference>
<dbReference type="Pfam" id="PF12194">
    <property type="entry name" value="Ste5_C"/>
    <property type="match status" value="1"/>
</dbReference>
<proteinExistence type="predicted"/>
<evidence type="ECO:0000256" key="2">
    <source>
        <dbReference type="SAM" id="MobiDB-lite"/>
    </source>
</evidence>
<feature type="region of interest" description="Disordered" evidence="2">
    <location>
        <begin position="873"/>
        <end position="894"/>
    </location>
</feature>
<dbReference type="Gene3D" id="3.40.50.11070">
    <property type="entry name" value="Protein Ste5, Fus3-binding domain"/>
    <property type="match status" value="1"/>
</dbReference>
<feature type="domain" description="RING-type" evidence="3">
    <location>
        <begin position="196"/>
        <end position="252"/>
    </location>
</feature>
<keyword evidence="1" id="KW-0862">Zinc</keyword>
<dbReference type="Proteomes" id="UP000515788">
    <property type="component" value="Chromosome 3"/>
</dbReference>
<dbReference type="EMBL" id="CP059248">
    <property type="protein sequence ID" value="QLL32038.1"/>
    <property type="molecule type" value="Genomic_DNA"/>
</dbReference>
<sequence length="925" mass="101777">MGNLRREQKQAVRAYRLIRTTPYTAMQSSNDSIIFQLTNIGAAQRDSPVRTPKKLGAQLDGPLTPPPSSKGKRWAERFASFPRSSERRKKSVGSPSPEKGTTVAHSVAISPPMAPGRSKAGPISCEPDAQYPSRTDSLPRPTLELLNHKSRGKEHRGPSSPYTTESLRRLQRPRVLPFGYSDARASPKKSFLNCVCTVCDEPIFTRSHGERIIELECGHTTHHECLLVSLEASRDIKSGEILDAFPSCTKCQEECKKDVKCLPKNHDLKDKLISEFLINKNLGSAGGIRRRSSTQAHPGLASFLSSPAVTTAKHDVQQHLMPAMTWSTRSAFQVPLVEDGQMKRKPSRAIPQSHSISKGSSWTASSSIVSSANDLTSIISADVSVLESSQRGPLERSQLPILRAYFMEVLLANFEGSIINWEVDSVYGLLRLADKLLVSSDGTTYANCLCYLFEKALIVANISSENFDNLISTRLTDLKVFAPISGIKVEAVESSIFKCTIASDASYQELFLTETLNTDTSQIIQKWISGLLNHDFIFDESNFTSTLPIPPIIRQLKGRADRGSLIGMVGSSKIIELAGLDQLSDSVIVRRGLKLPPASAEVHTEIETMETVMTTISSILSLKREKPDDLVVVVQCNFEDPSFANSLPIIHNSIKALNIKFRDLKICVVNAKGYVVQHGLADKISFGPDSITSFQRNSVAKKFNPQWLREAFYPSGVLGNVGVAVVSATSMEEEKSCLLMDYKPFTCSGRRRPNELKVKVGYLNVDYSDSIDELVEVAAWANVLEALSYSFSLVFGDDEDEELSADDSSDYCTAFKKTDLSKSDSILNNSVTAILPTGPGEEGEGEDKCSVYDTERHSEPDFFQSKNVMLTSGVSEPAQRGSVSAKRSDKGWDPLLDDIESAIRELQRGRSASPGRHSGYSYSYI</sequence>
<feature type="region of interest" description="Disordered" evidence="2">
    <location>
        <begin position="906"/>
        <end position="925"/>
    </location>
</feature>
<organism evidence="4 5">
    <name type="scientific">Torulaspora globosa</name>
    <dbReference type="NCBI Taxonomy" id="48254"/>
    <lineage>
        <taxon>Eukaryota</taxon>
        <taxon>Fungi</taxon>
        <taxon>Dikarya</taxon>
        <taxon>Ascomycota</taxon>
        <taxon>Saccharomycotina</taxon>
        <taxon>Saccharomycetes</taxon>
        <taxon>Saccharomycetales</taxon>
        <taxon>Saccharomycetaceae</taxon>
        <taxon>Torulaspora</taxon>
    </lineage>
</organism>
<reference evidence="4 5" key="1">
    <citation type="submission" date="2020-06" db="EMBL/GenBank/DDBJ databases">
        <title>The yeast mating-type switching endonuclease HO is a domesticated member of an unorthodox homing genetic element family.</title>
        <authorList>
            <person name="Coughlan A.Y."/>
            <person name="Lombardi L."/>
            <person name="Braun-Galleani S."/>
            <person name="Martos A.R."/>
            <person name="Galeote V."/>
            <person name="Bigey F."/>
            <person name="Dequin S."/>
            <person name="Byrne K.P."/>
            <person name="Wolfe K.H."/>
        </authorList>
    </citation>
    <scope>NUCLEOTIDE SEQUENCE [LARGE SCALE GENOMIC DNA]</scope>
    <source>
        <strain evidence="4 5">CBS764</strain>
    </source>
</reference>
<dbReference type="GeneID" id="59325175"/>
<gene>
    <name evidence="4" type="ORF">HG536_0C02070</name>
</gene>
<keyword evidence="1" id="KW-0479">Metal-binding</keyword>
<keyword evidence="5" id="KW-1185">Reference proteome</keyword>
<dbReference type="InterPro" id="IPR021106">
    <property type="entry name" value="Ste5_Fus3-bd_dom"/>
</dbReference>
<evidence type="ECO:0000313" key="5">
    <source>
        <dbReference type="Proteomes" id="UP000515788"/>
    </source>
</evidence>
<evidence type="ECO:0000313" key="4">
    <source>
        <dbReference type="EMBL" id="QLL32038.1"/>
    </source>
</evidence>
<dbReference type="InterPro" id="IPR038382">
    <property type="entry name" value="Ste5_C_sf"/>
</dbReference>
<dbReference type="PROSITE" id="PS50089">
    <property type="entry name" value="ZF_RING_2"/>
    <property type="match status" value="1"/>
</dbReference>
<accession>A0A7G3ZEV2</accession>
<dbReference type="KEGG" id="tgb:HG536_0C02070"/>
<feature type="region of interest" description="Disordered" evidence="2">
    <location>
        <begin position="45"/>
        <end position="167"/>
    </location>
</feature>
<dbReference type="GO" id="GO:0008270">
    <property type="term" value="F:zinc ion binding"/>
    <property type="evidence" value="ECO:0007669"/>
    <property type="project" value="UniProtKB-KW"/>
</dbReference>
<keyword evidence="1" id="KW-0863">Zinc-finger</keyword>
<name>A0A7G3ZEV2_9SACH</name>
<evidence type="ECO:0000259" key="3">
    <source>
        <dbReference type="PROSITE" id="PS50089"/>
    </source>
</evidence>
<dbReference type="InterPro" id="IPR001841">
    <property type="entry name" value="Znf_RING"/>
</dbReference>
<protein>
    <recommendedName>
        <fullName evidence="3">RING-type domain-containing protein</fullName>
    </recommendedName>
</protein>
<dbReference type="OrthoDB" id="299997at2759"/>